<gene>
    <name evidence="1" type="ORF">METZ01_LOCUS402623</name>
</gene>
<protein>
    <submittedName>
        <fullName evidence="1">Uncharacterized protein</fullName>
    </submittedName>
</protein>
<sequence length="68" mass="7603">MQKKQAVAHVVGHGLCSVRRACHYLGVHRSTYRYRAKPLAPKQIQLHQPMVALSCNILAMATGAFERC</sequence>
<dbReference type="EMBL" id="UINC01154466">
    <property type="protein sequence ID" value="SVD49769.1"/>
    <property type="molecule type" value="Genomic_DNA"/>
</dbReference>
<name>A0A382VTC0_9ZZZZ</name>
<proteinExistence type="predicted"/>
<reference evidence="1" key="1">
    <citation type="submission" date="2018-05" db="EMBL/GenBank/DDBJ databases">
        <authorList>
            <person name="Lanie J.A."/>
            <person name="Ng W.-L."/>
            <person name="Kazmierczak K.M."/>
            <person name="Andrzejewski T.M."/>
            <person name="Davidsen T.M."/>
            <person name="Wayne K.J."/>
            <person name="Tettelin H."/>
            <person name="Glass J.I."/>
            <person name="Rusch D."/>
            <person name="Podicherti R."/>
            <person name="Tsui H.-C.T."/>
            <person name="Winkler M.E."/>
        </authorList>
    </citation>
    <scope>NUCLEOTIDE SEQUENCE</scope>
</reference>
<dbReference type="AlphaFoldDB" id="A0A382VTC0"/>
<accession>A0A382VTC0</accession>
<organism evidence="1">
    <name type="scientific">marine metagenome</name>
    <dbReference type="NCBI Taxonomy" id="408172"/>
    <lineage>
        <taxon>unclassified sequences</taxon>
        <taxon>metagenomes</taxon>
        <taxon>ecological metagenomes</taxon>
    </lineage>
</organism>
<evidence type="ECO:0000313" key="1">
    <source>
        <dbReference type="EMBL" id="SVD49769.1"/>
    </source>
</evidence>